<evidence type="ECO:0000256" key="1">
    <source>
        <dbReference type="ARBA" id="ARBA00034773"/>
    </source>
</evidence>
<proteinExistence type="inferred from homology"/>
<dbReference type="InterPro" id="IPR007608">
    <property type="entry name" value="Senescence_reg_S40"/>
</dbReference>
<protein>
    <submittedName>
        <fullName evidence="3">Uncharacterized protein</fullName>
    </submittedName>
</protein>
<name>A0A438ISA7_VITVI</name>
<feature type="region of interest" description="Disordered" evidence="2">
    <location>
        <begin position="144"/>
        <end position="188"/>
    </location>
</feature>
<dbReference type="EMBL" id="QGNW01000086">
    <property type="protein sequence ID" value="RVW99602.1"/>
    <property type="molecule type" value="Genomic_DNA"/>
</dbReference>
<comment type="similarity">
    <text evidence="1">Belongs to the senescence regulator S40 family.</text>
</comment>
<evidence type="ECO:0000256" key="2">
    <source>
        <dbReference type="SAM" id="MobiDB-lite"/>
    </source>
</evidence>
<dbReference type="GO" id="GO:0010150">
    <property type="term" value="P:leaf senescence"/>
    <property type="evidence" value="ECO:0007669"/>
    <property type="project" value="UniProtKB-ARBA"/>
</dbReference>
<dbReference type="PANTHER" id="PTHR46525">
    <property type="entry name" value="EMB|CAB72159.1"/>
    <property type="match status" value="1"/>
</dbReference>
<accession>A0A438ISA7</accession>
<feature type="compositionally biased region" description="Acidic residues" evidence="2">
    <location>
        <begin position="173"/>
        <end position="184"/>
    </location>
</feature>
<evidence type="ECO:0000313" key="4">
    <source>
        <dbReference type="Proteomes" id="UP000288805"/>
    </source>
</evidence>
<feature type="compositionally biased region" description="Low complexity" evidence="2">
    <location>
        <begin position="148"/>
        <end position="158"/>
    </location>
</feature>
<evidence type="ECO:0000313" key="3">
    <source>
        <dbReference type="EMBL" id="RVW99602.1"/>
    </source>
</evidence>
<comment type="caution">
    <text evidence="3">The sequence shown here is derived from an EMBL/GenBank/DDBJ whole genome shotgun (WGS) entry which is preliminary data.</text>
</comment>
<dbReference type="Proteomes" id="UP000288805">
    <property type="component" value="Unassembled WGS sequence"/>
</dbReference>
<reference evidence="3 4" key="1">
    <citation type="journal article" date="2018" name="PLoS Genet.">
        <title>Population sequencing reveals clonal diversity and ancestral inbreeding in the grapevine cultivar Chardonnay.</title>
        <authorList>
            <person name="Roach M.J."/>
            <person name="Johnson D.L."/>
            <person name="Bohlmann J."/>
            <person name="van Vuuren H.J."/>
            <person name="Jones S.J."/>
            <person name="Pretorius I.S."/>
            <person name="Schmidt S.A."/>
            <person name="Borneman A.R."/>
        </authorList>
    </citation>
    <scope>NUCLEOTIDE SEQUENCE [LARGE SCALE GENOMIC DNA]</scope>
    <source>
        <strain evidence="4">cv. Chardonnay</strain>
        <tissue evidence="3">Leaf</tissue>
    </source>
</reference>
<dbReference type="AlphaFoldDB" id="A0A438ISA7"/>
<organism evidence="3 4">
    <name type="scientific">Vitis vinifera</name>
    <name type="common">Grape</name>
    <dbReference type="NCBI Taxonomy" id="29760"/>
    <lineage>
        <taxon>Eukaryota</taxon>
        <taxon>Viridiplantae</taxon>
        <taxon>Streptophyta</taxon>
        <taxon>Embryophyta</taxon>
        <taxon>Tracheophyta</taxon>
        <taxon>Spermatophyta</taxon>
        <taxon>Magnoliopsida</taxon>
        <taxon>eudicotyledons</taxon>
        <taxon>Gunneridae</taxon>
        <taxon>Pentapetalae</taxon>
        <taxon>rosids</taxon>
        <taxon>Vitales</taxon>
        <taxon>Vitaceae</taxon>
        <taxon>Viteae</taxon>
        <taxon>Vitis</taxon>
    </lineage>
</organism>
<sequence length="322" mass="35869">MFGKSVKIEQLLPFHLCPPSAFPCQRSLRSLVEVVALGVVNPVKGRSSMEERYGLYRQGSRALRSMRNGDFQEGDVWDVLNKREDYNSVVGSSMESSHFSPRRPPSAARMIGRVHGNSNPIHEPRVVQQSAPVKIPDWSKIYGENSKKASSNNASWLDNNDDEGDVGDGVLNEGDDSGDDDDDDTKLPPHEWLAKKYARSQISSFSVFEGVGRTLKGRDLSRVCGLGEGHIHFKCKILKGLICISHFSMDFDCSWSVIGCCFKQVALSICFGNNKNLVLPMLLLHHKDASWTGTPQLPSFSSIDTKQSTSFWYYPSSTYLVD</sequence>
<gene>
    <name evidence="3" type="ORF">CK203_021506</name>
</gene>
<dbReference type="PANTHER" id="PTHR46525:SF2">
    <property type="entry name" value="EMB|CAB72159.1"/>
    <property type="match status" value="1"/>
</dbReference>
<feature type="region of interest" description="Disordered" evidence="2">
    <location>
        <begin position="92"/>
        <end position="130"/>
    </location>
</feature>
<dbReference type="Pfam" id="PF04520">
    <property type="entry name" value="Senescence_reg"/>
    <property type="match status" value="1"/>
</dbReference>